<sequence>MSPTRGIHFCNLVTEFLLHILSSPARATILVICSTRDHFLEQLYAATHTQTEEPVSSETHQLFTKTIGLLSKSSKVRLAFCPTLEHFRAYISVLRATSKVTFDELQNNRPLLAILDLVALHVPTSEFSAQGLSRTIATTVEVAAREGMDLMLCECRNALDAISTRSGERLWYEHVPILNGSVRMAGEENVWRGQGVSVKRVAGRWFEFNDTDRTTEAVDI</sequence>
<comment type="caution">
    <text evidence="2">The sequence shown here is derived from an EMBL/GenBank/DDBJ whole genome shotgun (WGS) entry which is preliminary data.</text>
</comment>
<accession>A0A3A2ZK68</accession>
<name>A0A3A2ZK68_9EURO</name>
<feature type="signal peptide" evidence="1">
    <location>
        <begin position="1"/>
        <end position="27"/>
    </location>
</feature>
<proteinExistence type="predicted"/>
<reference evidence="3" key="1">
    <citation type="submission" date="2017-02" db="EMBL/GenBank/DDBJ databases">
        <authorList>
            <person name="Tafer H."/>
            <person name="Lopandic K."/>
        </authorList>
    </citation>
    <scope>NUCLEOTIDE SEQUENCE [LARGE SCALE GENOMIC DNA]</scope>
    <source>
        <strain evidence="3">CBS 366.77</strain>
    </source>
</reference>
<evidence type="ECO:0000313" key="2">
    <source>
        <dbReference type="EMBL" id="RJE23446.1"/>
    </source>
</evidence>
<dbReference type="EMBL" id="MVGC01000120">
    <property type="protein sequence ID" value="RJE23446.1"/>
    <property type="molecule type" value="Genomic_DNA"/>
</dbReference>
<organism evidence="2 3">
    <name type="scientific">Aspergillus sclerotialis</name>
    <dbReference type="NCBI Taxonomy" id="2070753"/>
    <lineage>
        <taxon>Eukaryota</taxon>
        <taxon>Fungi</taxon>
        <taxon>Dikarya</taxon>
        <taxon>Ascomycota</taxon>
        <taxon>Pezizomycotina</taxon>
        <taxon>Eurotiomycetes</taxon>
        <taxon>Eurotiomycetidae</taxon>
        <taxon>Eurotiales</taxon>
        <taxon>Aspergillaceae</taxon>
        <taxon>Aspergillus</taxon>
        <taxon>Aspergillus subgen. Polypaecilum</taxon>
    </lineage>
</organism>
<keyword evidence="1" id="KW-0732">Signal</keyword>
<keyword evidence="3" id="KW-1185">Reference proteome</keyword>
<evidence type="ECO:0000256" key="1">
    <source>
        <dbReference type="SAM" id="SignalP"/>
    </source>
</evidence>
<feature type="chain" id="PRO_5017444906" description="Elongator complex protein 6" evidence="1">
    <location>
        <begin position="28"/>
        <end position="220"/>
    </location>
</feature>
<dbReference type="OrthoDB" id="5391496at2759"/>
<evidence type="ECO:0000313" key="3">
    <source>
        <dbReference type="Proteomes" id="UP000266188"/>
    </source>
</evidence>
<evidence type="ECO:0008006" key="4">
    <source>
        <dbReference type="Google" id="ProtNLM"/>
    </source>
</evidence>
<dbReference type="Proteomes" id="UP000266188">
    <property type="component" value="Unassembled WGS sequence"/>
</dbReference>
<protein>
    <recommendedName>
        <fullName evidence="4">Elongator complex protein 6</fullName>
    </recommendedName>
</protein>
<gene>
    <name evidence="2" type="ORF">PHISCL_04204</name>
</gene>
<dbReference type="AlphaFoldDB" id="A0A3A2ZK68"/>